<name>E3HWH8_ACHXA</name>
<gene>
    <name evidence="3" type="ordered locus">AXYL_05491</name>
</gene>
<dbReference type="InterPro" id="IPR036249">
    <property type="entry name" value="Thioredoxin-like_sf"/>
</dbReference>
<dbReference type="PANTHER" id="PTHR42852">
    <property type="entry name" value="THIOL:DISULFIDE INTERCHANGE PROTEIN DSBE"/>
    <property type="match status" value="1"/>
</dbReference>
<sequence length="570" mass="60620">MLIILVAFLGGVLTIVSPCILPILPFVFARGAGSFRTHALPLLAGMAVAFAAVASLAAVGGAWVVTLSEGARYAAMGLLALFGLALLLPAVGDWMSRPLVALGNRLTSATPGSARTAPLLSLGLGIGTGLLWAPCAGPILGLLLTSAALNGANIQTSLLLLSFASGAAVALAAALWLGRGMATALRRMLPAAHGLRRLAGAAVLAGVTLPALGWNPALLSSASAPGAARLEQQLVEQLRPSEPAQAAPRVNGPLASLPDARGWLNSGPLSATDLDGKIVLVDFWTYSCINCLRTLPYLKTWHDKYKDAGLEVIGVHTPEFAFEKSPANVRRAVADLGIQYPVAQDNEFKIWRAFRNQSWPAFYLLDGQGRLRYTVAGEHDYAQTERMIQRLLAEAGRTLPDSGVALPAAHGVEAPPQWSTLHSGESYLGYGKATSYAPGGTPIRQDRDTAYVPAAGLGANQWTLAGSWRLEPERAVVTGNHGRIIQRFRARDLHMVLGPSADGRPVRFRVTLDGRPPLVDHGTDVNEQGEGVIDRQKLYQLIRQQAPDRDRVFQIEFLEPGAEAYAFTFG</sequence>
<dbReference type="PANTHER" id="PTHR42852:SF13">
    <property type="entry name" value="PROTEIN DIPZ"/>
    <property type="match status" value="1"/>
</dbReference>
<dbReference type="Pfam" id="PF00578">
    <property type="entry name" value="AhpC-TSA"/>
    <property type="match status" value="1"/>
</dbReference>
<dbReference type="GO" id="GO:0016209">
    <property type="term" value="F:antioxidant activity"/>
    <property type="evidence" value="ECO:0007669"/>
    <property type="project" value="InterPro"/>
</dbReference>
<dbReference type="InterPro" id="IPR013766">
    <property type="entry name" value="Thioredoxin_domain"/>
</dbReference>
<protein>
    <submittedName>
        <fullName evidence="3">AhpC/TSA family protein 11</fullName>
    </submittedName>
</protein>
<dbReference type="InterPro" id="IPR050553">
    <property type="entry name" value="Thioredoxin_ResA/DsbE_sf"/>
</dbReference>
<feature type="transmembrane region" description="Helical" evidence="1">
    <location>
        <begin position="117"/>
        <end position="144"/>
    </location>
</feature>
<feature type="transmembrane region" description="Helical" evidence="1">
    <location>
        <begin position="71"/>
        <end position="96"/>
    </location>
</feature>
<feature type="transmembrane region" description="Helical" evidence="1">
    <location>
        <begin position="6"/>
        <end position="28"/>
    </location>
</feature>
<keyword evidence="1" id="KW-0472">Membrane</keyword>
<evidence type="ECO:0000259" key="2">
    <source>
        <dbReference type="PROSITE" id="PS51352"/>
    </source>
</evidence>
<dbReference type="Gene3D" id="2.60.120.260">
    <property type="entry name" value="Galactose-binding domain-like"/>
    <property type="match status" value="1"/>
</dbReference>
<dbReference type="GO" id="GO:0016491">
    <property type="term" value="F:oxidoreductase activity"/>
    <property type="evidence" value="ECO:0007669"/>
    <property type="project" value="InterPro"/>
</dbReference>
<dbReference type="STRING" id="762376.AXYL_05491"/>
<dbReference type="OrthoDB" id="9811352at2"/>
<evidence type="ECO:0000313" key="3">
    <source>
        <dbReference type="EMBL" id="ADP18791.1"/>
    </source>
</evidence>
<dbReference type="eggNOG" id="COG0785">
    <property type="taxonomic scope" value="Bacteria"/>
</dbReference>
<dbReference type="EMBL" id="CP002287">
    <property type="protein sequence ID" value="ADP18791.1"/>
    <property type="molecule type" value="Genomic_DNA"/>
</dbReference>
<dbReference type="Pfam" id="PF17991">
    <property type="entry name" value="Thioredoxin_10"/>
    <property type="match status" value="1"/>
</dbReference>
<dbReference type="RefSeq" id="WP_013396094.1">
    <property type="nucleotide sequence ID" value="NC_014640.1"/>
</dbReference>
<dbReference type="eggNOG" id="COG0526">
    <property type="taxonomic scope" value="Bacteria"/>
</dbReference>
<evidence type="ECO:0000313" key="4">
    <source>
        <dbReference type="Proteomes" id="UP000006876"/>
    </source>
</evidence>
<dbReference type="InterPro" id="IPR000866">
    <property type="entry name" value="AhpC/TSA"/>
</dbReference>
<feature type="domain" description="Thioredoxin" evidence="2">
    <location>
        <begin position="236"/>
        <end position="393"/>
    </location>
</feature>
<dbReference type="Gene3D" id="3.40.30.10">
    <property type="entry name" value="Glutaredoxin"/>
    <property type="match status" value="1"/>
</dbReference>
<dbReference type="InterPro" id="IPR041017">
    <property type="entry name" value="Thioredoxin_10"/>
</dbReference>
<dbReference type="HOGENOM" id="CLU_033708_0_0_4"/>
<evidence type="ECO:0000256" key="1">
    <source>
        <dbReference type="SAM" id="Phobius"/>
    </source>
</evidence>
<keyword evidence="1" id="KW-1133">Transmembrane helix</keyword>
<feature type="transmembrane region" description="Helical" evidence="1">
    <location>
        <begin position="40"/>
        <end position="65"/>
    </location>
</feature>
<dbReference type="PATRIC" id="fig|762376.5.peg.5495"/>
<dbReference type="PROSITE" id="PS51352">
    <property type="entry name" value="THIOREDOXIN_2"/>
    <property type="match status" value="1"/>
</dbReference>
<dbReference type="CDD" id="cd03012">
    <property type="entry name" value="TlpA_like_DipZ_like"/>
    <property type="match status" value="1"/>
</dbReference>
<reference evidence="3 4" key="1">
    <citation type="journal article" date="2011" name="J. Bacteriol.">
        <title>Complete genome sequence of the haloaromatic acid-degrading bacterium Achromobacter xylosoxidans A8.</title>
        <authorList>
            <person name="Strnad H."/>
            <person name="Ridl J."/>
            <person name="Paces J."/>
            <person name="Kolar M."/>
            <person name="Vlcek C."/>
            <person name="Paces V."/>
        </authorList>
    </citation>
    <scope>NUCLEOTIDE SEQUENCE [LARGE SCALE GENOMIC DNA]</scope>
    <source>
        <strain evidence="3 4">A8</strain>
    </source>
</reference>
<dbReference type="Proteomes" id="UP000006876">
    <property type="component" value="Chromosome"/>
</dbReference>
<proteinExistence type="predicted"/>
<dbReference type="AlphaFoldDB" id="E3HWH8"/>
<accession>E3HWH8</accession>
<dbReference type="SUPFAM" id="SSF52833">
    <property type="entry name" value="Thioredoxin-like"/>
    <property type="match status" value="1"/>
</dbReference>
<feature type="transmembrane region" description="Helical" evidence="1">
    <location>
        <begin position="156"/>
        <end position="177"/>
    </location>
</feature>
<dbReference type="KEGG" id="axy:AXYL_05491"/>
<keyword evidence="1" id="KW-0812">Transmembrane</keyword>
<organism evidence="3 4">
    <name type="scientific">Achromobacter xylosoxidans (strain A8)</name>
    <dbReference type="NCBI Taxonomy" id="762376"/>
    <lineage>
        <taxon>Bacteria</taxon>
        <taxon>Pseudomonadati</taxon>
        <taxon>Pseudomonadota</taxon>
        <taxon>Betaproteobacteria</taxon>
        <taxon>Burkholderiales</taxon>
        <taxon>Alcaligenaceae</taxon>
        <taxon>Achromobacter</taxon>
    </lineage>
</organism>